<dbReference type="OrthoDB" id="9804804at2"/>
<organism evidence="3 4">
    <name type="scientific">Flavobacterium haoranii</name>
    <dbReference type="NCBI Taxonomy" id="683124"/>
    <lineage>
        <taxon>Bacteria</taxon>
        <taxon>Pseudomonadati</taxon>
        <taxon>Bacteroidota</taxon>
        <taxon>Flavobacteriia</taxon>
        <taxon>Flavobacteriales</taxon>
        <taxon>Flavobacteriaceae</taxon>
        <taxon>Flavobacterium</taxon>
    </lineage>
</organism>
<evidence type="ECO:0000313" key="4">
    <source>
        <dbReference type="Proteomes" id="UP000184232"/>
    </source>
</evidence>
<feature type="transmembrane region" description="Helical" evidence="1">
    <location>
        <begin position="35"/>
        <end position="59"/>
    </location>
</feature>
<dbReference type="AlphaFoldDB" id="A0A1M6CEL4"/>
<feature type="transmembrane region" description="Helical" evidence="1">
    <location>
        <begin position="12"/>
        <end position="29"/>
    </location>
</feature>
<evidence type="ECO:0000259" key="2">
    <source>
        <dbReference type="Pfam" id="PF11127"/>
    </source>
</evidence>
<dbReference type="EMBL" id="FQZH01000001">
    <property type="protein sequence ID" value="SHI59138.1"/>
    <property type="molecule type" value="Genomic_DNA"/>
</dbReference>
<dbReference type="STRING" id="683124.SAMN05444337_0348"/>
<keyword evidence="4" id="KW-1185">Reference proteome</keyword>
<keyword evidence="1" id="KW-1133">Transmembrane helix</keyword>
<feature type="domain" description="Inner membrane protein YgaP-like transmembrane" evidence="2">
    <location>
        <begin position="1"/>
        <end position="66"/>
    </location>
</feature>
<sequence length="69" mass="7664">MKKNIGKTDKMIRIILAIVLVSLDFFRVVDSPYAWILTLLGIVLAGSTLISFCPLYTIFGINTNKSDNS</sequence>
<proteinExistence type="predicted"/>
<keyword evidence="1" id="KW-0472">Membrane</keyword>
<name>A0A1M6CEL4_9FLAO</name>
<reference evidence="3 4" key="1">
    <citation type="submission" date="2016-11" db="EMBL/GenBank/DDBJ databases">
        <authorList>
            <person name="Jaros S."/>
            <person name="Januszkiewicz K."/>
            <person name="Wedrychowicz H."/>
        </authorList>
    </citation>
    <scope>NUCLEOTIDE SEQUENCE [LARGE SCALE GENOMIC DNA]</scope>
    <source>
        <strain evidence="3 4">DSM 22807</strain>
    </source>
</reference>
<evidence type="ECO:0000313" key="3">
    <source>
        <dbReference type="EMBL" id="SHI59138.1"/>
    </source>
</evidence>
<keyword evidence="1" id="KW-0812">Transmembrane</keyword>
<protein>
    <recommendedName>
        <fullName evidence="2">Inner membrane protein YgaP-like transmembrane domain-containing protein</fullName>
    </recommendedName>
</protein>
<evidence type="ECO:0000256" key="1">
    <source>
        <dbReference type="SAM" id="Phobius"/>
    </source>
</evidence>
<dbReference type="Pfam" id="PF11127">
    <property type="entry name" value="YgaP-like_TM"/>
    <property type="match status" value="1"/>
</dbReference>
<gene>
    <name evidence="3" type="ORF">SAMN05444337_0348</name>
</gene>
<accession>A0A1M6CEL4</accession>
<dbReference type="Proteomes" id="UP000184232">
    <property type="component" value="Unassembled WGS sequence"/>
</dbReference>
<dbReference type="InterPro" id="IPR021309">
    <property type="entry name" value="YgaP-like_TM"/>
</dbReference>
<dbReference type="RefSeq" id="WP_072780976.1">
    <property type="nucleotide sequence ID" value="NZ_FQZH01000001.1"/>
</dbReference>